<name>A0ABR1YUE0_9PEZI</name>
<sequence>MASPRPFSTAARVHPAIPVFHPQIVAKMQSSIASSPSSAARRVKMLSRRVALPATGVLALGMAVSAYVDKRQYSSPATSNARSAAEQQQKQRNDALTAAYGDRSSLEDIQKAMEMYEAESNEQR</sequence>
<feature type="compositionally biased region" description="Polar residues" evidence="1">
    <location>
        <begin position="73"/>
        <end position="90"/>
    </location>
</feature>
<gene>
    <name evidence="2" type="ORF">HDK90DRAFT_231377</name>
</gene>
<accession>A0ABR1YUE0</accession>
<organism evidence="2 3">
    <name type="scientific">Phyllosticta capitalensis</name>
    <dbReference type="NCBI Taxonomy" id="121624"/>
    <lineage>
        <taxon>Eukaryota</taxon>
        <taxon>Fungi</taxon>
        <taxon>Dikarya</taxon>
        <taxon>Ascomycota</taxon>
        <taxon>Pezizomycotina</taxon>
        <taxon>Dothideomycetes</taxon>
        <taxon>Dothideomycetes incertae sedis</taxon>
        <taxon>Botryosphaeriales</taxon>
        <taxon>Phyllostictaceae</taxon>
        <taxon>Phyllosticta</taxon>
    </lineage>
</organism>
<dbReference type="EMBL" id="JBBWRZ010000004">
    <property type="protein sequence ID" value="KAK8238606.1"/>
    <property type="molecule type" value="Genomic_DNA"/>
</dbReference>
<evidence type="ECO:0000313" key="2">
    <source>
        <dbReference type="EMBL" id="KAK8238606.1"/>
    </source>
</evidence>
<evidence type="ECO:0000256" key="1">
    <source>
        <dbReference type="SAM" id="MobiDB-lite"/>
    </source>
</evidence>
<dbReference type="Proteomes" id="UP001492380">
    <property type="component" value="Unassembled WGS sequence"/>
</dbReference>
<protein>
    <submittedName>
        <fullName evidence="2">Uncharacterized protein</fullName>
    </submittedName>
</protein>
<reference evidence="2 3" key="1">
    <citation type="submission" date="2024-04" db="EMBL/GenBank/DDBJ databases">
        <title>Phyllosticta paracitricarpa is synonymous to the EU quarantine fungus P. citricarpa based on phylogenomic analyses.</title>
        <authorList>
            <consortium name="Lawrence Berkeley National Laboratory"/>
            <person name="Van Ingen-Buijs V.A."/>
            <person name="Van Westerhoven A.C."/>
            <person name="Haridas S."/>
            <person name="Skiadas P."/>
            <person name="Martin F."/>
            <person name="Groenewald J.Z."/>
            <person name="Crous P.W."/>
            <person name="Seidl M.F."/>
        </authorList>
    </citation>
    <scope>NUCLEOTIDE SEQUENCE [LARGE SCALE GENOMIC DNA]</scope>
    <source>
        <strain evidence="2 3">CBS 123374</strain>
    </source>
</reference>
<evidence type="ECO:0000313" key="3">
    <source>
        <dbReference type="Proteomes" id="UP001492380"/>
    </source>
</evidence>
<comment type="caution">
    <text evidence="2">The sequence shown here is derived from an EMBL/GenBank/DDBJ whole genome shotgun (WGS) entry which is preliminary data.</text>
</comment>
<feature type="region of interest" description="Disordered" evidence="1">
    <location>
        <begin position="72"/>
        <end position="103"/>
    </location>
</feature>
<proteinExistence type="predicted"/>
<keyword evidence="3" id="KW-1185">Reference proteome</keyword>